<dbReference type="SUPFAM" id="SSF50729">
    <property type="entry name" value="PH domain-like"/>
    <property type="match status" value="1"/>
</dbReference>
<protein>
    <submittedName>
        <fullName evidence="4">Uncharacterized protein LOC114245131 isoform X1</fullName>
    </submittedName>
</protein>
<dbReference type="RefSeq" id="XP_028032951.1">
    <property type="nucleotide sequence ID" value="XM_028177150.1"/>
</dbReference>
<dbReference type="GO" id="GO:0043542">
    <property type="term" value="P:endothelial cell migration"/>
    <property type="evidence" value="ECO:0007669"/>
    <property type="project" value="TreeGrafter"/>
</dbReference>
<feature type="region of interest" description="Disordered" evidence="1">
    <location>
        <begin position="1145"/>
        <end position="1165"/>
    </location>
</feature>
<dbReference type="Pfam" id="PF00621">
    <property type="entry name" value="RhoGEF"/>
    <property type="match status" value="1"/>
</dbReference>
<dbReference type="PANTHER" id="PTHR13217">
    <property type="entry name" value="PLECKSTRIN HOMOLOGY DOMAIN-CONTAINING FAMILY G MEMBER 7"/>
    <property type="match status" value="1"/>
</dbReference>
<dbReference type="InterPro" id="IPR040181">
    <property type="entry name" value="PKHG5/7"/>
</dbReference>
<feature type="compositionally biased region" description="Basic and acidic residues" evidence="1">
    <location>
        <begin position="1270"/>
        <end position="1303"/>
    </location>
</feature>
<dbReference type="Proteomes" id="UP000504629">
    <property type="component" value="Unplaced"/>
</dbReference>
<name>A0A6J2JSZ6_BOMMA</name>
<dbReference type="PROSITE" id="PS50010">
    <property type="entry name" value="DH_2"/>
    <property type="match status" value="1"/>
</dbReference>
<gene>
    <name evidence="4" type="primary">LOC114245131</name>
</gene>
<organism evidence="3 4">
    <name type="scientific">Bombyx mandarina</name>
    <name type="common">Wild silk moth</name>
    <name type="synonym">Wild silkworm</name>
    <dbReference type="NCBI Taxonomy" id="7092"/>
    <lineage>
        <taxon>Eukaryota</taxon>
        <taxon>Metazoa</taxon>
        <taxon>Ecdysozoa</taxon>
        <taxon>Arthropoda</taxon>
        <taxon>Hexapoda</taxon>
        <taxon>Insecta</taxon>
        <taxon>Pterygota</taxon>
        <taxon>Neoptera</taxon>
        <taxon>Endopterygota</taxon>
        <taxon>Lepidoptera</taxon>
        <taxon>Glossata</taxon>
        <taxon>Ditrysia</taxon>
        <taxon>Bombycoidea</taxon>
        <taxon>Bombycidae</taxon>
        <taxon>Bombycinae</taxon>
        <taxon>Bombyx</taxon>
    </lineage>
</organism>
<feature type="region of interest" description="Disordered" evidence="1">
    <location>
        <begin position="1177"/>
        <end position="1319"/>
    </location>
</feature>
<dbReference type="OrthoDB" id="5585231at2759"/>
<feature type="compositionally biased region" description="Low complexity" evidence="1">
    <location>
        <begin position="1188"/>
        <end position="1198"/>
    </location>
</feature>
<dbReference type="GeneID" id="114245131"/>
<dbReference type="InterPro" id="IPR011993">
    <property type="entry name" value="PH-like_dom_sf"/>
</dbReference>
<feature type="compositionally biased region" description="Polar residues" evidence="1">
    <location>
        <begin position="308"/>
        <end position="317"/>
    </location>
</feature>
<evidence type="ECO:0000313" key="3">
    <source>
        <dbReference type="Proteomes" id="UP000504629"/>
    </source>
</evidence>
<feature type="domain" description="DH" evidence="2">
    <location>
        <begin position="536"/>
        <end position="727"/>
    </location>
</feature>
<dbReference type="Gene3D" id="2.30.29.30">
    <property type="entry name" value="Pleckstrin-homology domain (PH domain)/Phosphotyrosine-binding domain (PTB)"/>
    <property type="match status" value="1"/>
</dbReference>
<feature type="region of interest" description="Disordered" evidence="1">
    <location>
        <begin position="991"/>
        <end position="1024"/>
    </location>
</feature>
<dbReference type="SMART" id="SM00325">
    <property type="entry name" value="RhoGEF"/>
    <property type="match status" value="1"/>
</dbReference>
<evidence type="ECO:0000256" key="1">
    <source>
        <dbReference type="SAM" id="MobiDB-lite"/>
    </source>
</evidence>
<evidence type="ECO:0000313" key="4">
    <source>
        <dbReference type="RefSeq" id="XP_028032951.1"/>
    </source>
</evidence>
<feature type="compositionally biased region" description="Acidic residues" evidence="1">
    <location>
        <begin position="105"/>
        <end position="114"/>
    </location>
</feature>
<dbReference type="GO" id="GO:0007266">
    <property type="term" value="P:Rho protein signal transduction"/>
    <property type="evidence" value="ECO:0007669"/>
    <property type="project" value="TreeGrafter"/>
</dbReference>
<reference evidence="4" key="1">
    <citation type="submission" date="2025-08" db="UniProtKB">
        <authorList>
            <consortium name="RefSeq"/>
        </authorList>
    </citation>
    <scope>IDENTIFICATION</scope>
    <source>
        <tissue evidence="4">Silk gland</tissue>
    </source>
</reference>
<dbReference type="PANTHER" id="PTHR13217:SF11">
    <property type="entry name" value="PLECKSTRIN HOMOLOGY DOMAIN-CONTAINING FAMILY G MEMBER 5"/>
    <property type="match status" value="1"/>
</dbReference>
<keyword evidence="3" id="KW-1185">Reference proteome</keyword>
<dbReference type="Gene3D" id="1.20.900.10">
    <property type="entry name" value="Dbl homology (DH) domain"/>
    <property type="match status" value="1"/>
</dbReference>
<dbReference type="SUPFAM" id="SSF48065">
    <property type="entry name" value="DBL homology domain (DH-domain)"/>
    <property type="match status" value="1"/>
</dbReference>
<feature type="compositionally biased region" description="Polar residues" evidence="1">
    <location>
        <begin position="1221"/>
        <end position="1239"/>
    </location>
</feature>
<dbReference type="GO" id="GO:0030139">
    <property type="term" value="C:endocytic vesicle"/>
    <property type="evidence" value="ECO:0007669"/>
    <property type="project" value="TreeGrafter"/>
</dbReference>
<feature type="compositionally biased region" description="Polar residues" evidence="1">
    <location>
        <begin position="120"/>
        <end position="137"/>
    </location>
</feature>
<feature type="region of interest" description="Disordered" evidence="1">
    <location>
        <begin position="1"/>
        <end position="21"/>
    </location>
</feature>
<dbReference type="InterPro" id="IPR035899">
    <property type="entry name" value="DBL_dom_sf"/>
</dbReference>
<feature type="compositionally biased region" description="Low complexity" evidence="1">
    <location>
        <begin position="992"/>
        <end position="1005"/>
    </location>
</feature>
<dbReference type="KEGG" id="bman:114245131"/>
<dbReference type="CDD" id="cd00160">
    <property type="entry name" value="RhoGEF"/>
    <property type="match status" value="1"/>
</dbReference>
<dbReference type="GO" id="GO:0005085">
    <property type="term" value="F:guanyl-nucleotide exchange factor activity"/>
    <property type="evidence" value="ECO:0007669"/>
    <property type="project" value="InterPro"/>
</dbReference>
<dbReference type="InterPro" id="IPR000219">
    <property type="entry name" value="DH_dom"/>
</dbReference>
<sequence length="1319" mass="147624">MDRFRQKSKKDKPTKYVDKEKSPSFIADVKTLKENIKIREILRTVKMNSSMRIKAPKGSKVMQNKDFNDNEDLFDEMENVEADSSAVPSATNPDVVLHSSIETNETIDTDETLNEDCANSDDQLNSSTNTDKPNEDINVNSMACSLRKSSSIAGDLCDYVRIDSSIEQNNIQESDTNVVQTPLESPQVKARDRKLSLDQTMLTRRGGFSQSELDLHSIGKSPLERKSSFFRKKMDSFLKNTTEIFKRQSFQTKNPNISRRGSMSVSLQSLNENGAAVNAYNGRAIEKGYLQESNVSLQSSLTAGCSMSSLSASQSDRPPTDLLSEEDSLTGSQPALIASQPLCDHSSSSINSLNEACLQEALLNRAISMSSGLDSAHGQGRRKASKSNRVTWLASEGLTNYFRRVIQDEKTRQMQVCHSYQDFSTIPENNLYGPKVDSKGRRLSYQRAVSGEDPVPPSRYQDSSLRRKALIPENLEANFELSALLTEFTKNGVPPIRGFALANICKEAFDYLVWAEEPPNLEQVYDCKKLPSNEEARQAVVRELVNTESIYIRHLTAIVEVFIAAAHALQDMGKLLEVDTERLFTNIPDVLNASLHFWELTFYPMIIDAVQNKVPFNTELMSPGFCRFRDLFYPYEKYVNTQSKALDYFRSLSSNPDFIAYISWCHAHKSCNRLQLSDIMVKPMQRLTKYALIIRRIITHTDTEPERTSLIAMESFAKNYVIDINRTIRQREEIEKIEMLSNIIESYEVEFKDEDLDRCFRMYANLNLKAPMVNCIPSQMRTLIYEGDLRFKDSVKEIEVRAFLLTDMLLICKKISKGSTYQYKMIRPKFMVDKIVPFPKYNPRTTKDLLSLVYVVVDEVGSAYNAFALSEPSKESGGSLRLWEQKVREARLTYDLSVWYARNPSRDISEMEMDSSSDYAMSATGKGIKQSSEDLNIEREARERVAAMLHRNMGASTEYDFSQASMNTDSFDGMTSGGRTTGLHSLRYQMHRTSTGSSRNSRLSSFQHSVSAASHDEPQPGTSKAGLFLKAGPSVEHPIPALTVEDGESQGGASTITVNVVSESESETVVQGDLSPVVLPVPVHVPGVQPPPPVVVLQHPSPYKPPMRSVSATRHTLRVQPKSGIYALVHSLPDLTIDQLALARDRHSHSAGPPSASEKLYQSHQELLQKNRLSTSQNQYLSPDHRSASQPPSSPSRASLKRGLAFSYSFKNPPLHKMGHVNSQSQAQAEPTPSTSQPSKPEIEAVSPQPGPSTSTDKAEKKTKQVSTSRNKDKNKEKGKDKEKGKEKDSDKDLSINKGEKESSANSTPSRVSKEGKSE</sequence>
<dbReference type="GO" id="GO:0030424">
    <property type="term" value="C:axon"/>
    <property type="evidence" value="ECO:0007669"/>
    <property type="project" value="TreeGrafter"/>
</dbReference>
<feature type="region of interest" description="Disordered" evidence="1">
    <location>
        <begin position="308"/>
        <end position="329"/>
    </location>
</feature>
<dbReference type="GO" id="GO:0005886">
    <property type="term" value="C:plasma membrane"/>
    <property type="evidence" value="ECO:0007669"/>
    <property type="project" value="TreeGrafter"/>
</dbReference>
<feature type="region of interest" description="Disordered" evidence="1">
    <location>
        <begin position="104"/>
        <end position="137"/>
    </location>
</feature>
<evidence type="ECO:0000259" key="2">
    <source>
        <dbReference type="PROSITE" id="PS50010"/>
    </source>
</evidence>
<proteinExistence type="predicted"/>
<accession>A0A6J2JSZ6</accession>